<dbReference type="Gene3D" id="3.30.450.20">
    <property type="entry name" value="PAS domain"/>
    <property type="match status" value="2"/>
</dbReference>
<gene>
    <name evidence="12" type="primary">LOC107220780</name>
</gene>
<dbReference type="PANTHER" id="PTHR23042">
    <property type="entry name" value="CIRCADIAN PROTEIN CLOCK/ARNT/BMAL/PAS"/>
    <property type="match status" value="1"/>
</dbReference>
<feature type="compositionally biased region" description="Polar residues" evidence="8">
    <location>
        <begin position="167"/>
        <end position="193"/>
    </location>
</feature>
<comment type="subcellular location">
    <subcellularLocation>
        <location evidence="1">Nucleus</location>
    </subcellularLocation>
</comment>
<evidence type="ECO:0000256" key="6">
    <source>
        <dbReference type="ARBA" id="ARBA00023242"/>
    </source>
</evidence>
<dbReference type="AlphaFoldDB" id="A0A6J0BJZ8"/>
<feature type="domain" description="BHLH" evidence="10">
    <location>
        <begin position="28"/>
        <end position="81"/>
    </location>
</feature>
<evidence type="ECO:0000313" key="11">
    <source>
        <dbReference type="Proteomes" id="UP000829291"/>
    </source>
</evidence>
<accession>A0A6J0BJZ8</accession>
<evidence type="ECO:0000256" key="7">
    <source>
        <dbReference type="SAM" id="Coils"/>
    </source>
</evidence>
<feature type="compositionally biased region" description="Basic and acidic residues" evidence="8">
    <location>
        <begin position="194"/>
        <end position="204"/>
    </location>
</feature>
<dbReference type="CDD" id="cd00130">
    <property type="entry name" value="PAS"/>
    <property type="match status" value="2"/>
</dbReference>
<keyword evidence="3" id="KW-0805">Transcription regulation</keyword>
<dbReference type="GO" id="GO:0005634">
    <property type="term" value="C:nucleus"/>
    <property type="evidence" value="ECO:0007669"/>
    <property type="project" value="UniProtKB-SubCell"/>
</dbReference>
<dbReference type="GO" id="GO:0045944">
    <property type="term" value="P:positive regulation of transcription by RNA polymerase II"/>
    <property type="evidence" value="ECO:0007669"/>
    <property type="project" value="UniProtKB-ARBA"/>
</dbReference>
<keyword evidence="5" id="KW-0804">Transcription</keyword>
<evidence type="ECO:0000259" key="10">
    <source>
        <dbReference type="PROSITE" id="PS50888"/>
    </source>
</evidence>
<name>A0A6J0BJZ8_NEOLC</name>
<dbReference type="SUPFAM" id="SSF47459">
    <property type="entry name" value="HLH, helix-loop-helix DNA-binding domain"/>
    <property type="match status" value="1"/>
</dbReference>
<dbReference type="InterPro" id="IPR050933">
    <property type="entry name" value="Circadian_TF"/>
</dbReference>
<evidence type="ECO:0000256" key="4">
    <source>
        <dbReference type="ARBA" id="ARBA00023125"/>
    </source>
</evidence>
<dbReference type="NCBIfam" id="TIGR00229">
    <property type="entry name" value="sensory_box"/>
    <property type="match status" value="1"/>
</dbReference>
<keyword evidence="2" id="KW-0677">Repeat</keyword>
<dbReference type="InterPro" id="IPR000014">
    <property type="entry name" value="PAS"/>
</dbReference>
<dbReference type="InterPro" id="IPR035965">
    <property type="entry name" value="PAS-like_dom_sf"/>
</dbReference>
<dbReference type="PROSITE" id="PS50112">
    <property type="entry name" value="PAS"/>
    <property type="match status" value="2"/>
</dbReference>
<evidence type="ECO:0000256" key="5">
    <source>
        <dbReference type="ARBA" id="ARBA00023163"/>
    </source>
</evidence>
<keyword evidence="6" id="KW-0539">Nucleus</keyword>
<reference evidence="12" key="1">
    <citation type="submission" date="2025-08" db="UniProtKB">
        <authorList>
            <consortium name="RefSeq"/>
        </authorList>
    </citation>
    <scope>IDENTIFICATION</scope>
    <source>
        <tissue evidence="12">Thorax and Abdomen</tissue>
    </source>
</reference>
<evidence type="ECO:0000256" key="1">
    <source>
        <dbReference type="ARBA" id="ARBA00004123"/>
    </source>
</evidence>
<feature type="coiled-coil region" evidence="7">
    <location>
        <begin position="890"/>
        <end position="917"/>
    </location>
</feature>
<evidence type="ECO:0000313" key="12">
    <source>
        <dbReference type="RefSeq" id="XP_015514995.2"/>
    </source>
</evidence>
<keyword evidence="4" id="KW-0238">DNA-binding</keyword>
<dbReference type="RefSeq" id="XP_015514995.2">
    <property type="nucleotide sequence ID" value="XM_015659509.2"/>
</dbReference>
<dbReference type="Pfam" id="PF00010">
    <property type="entry name" value="HLH"/>
    <property type="match status" value="1"/>
</dbReference>
<dbReference type="KEGG" id="nlo:107220780"/>
<dbReference type="PROSITE" id="PS50888">
    <property type="entry name" value="BHLH"/>
    <property type="match status" value="1"/>
</dbReference>
<evidence type="ECO:0000256" key="8">
    <source>
        <dbReference type="SAM" id="MobiDB-lite"/>
    </source>
</evidence>
<protein>
    <submittedName>
        <fullName evidence="12">Uncharacterized protein LOC107220780 isoform X4</fullName>
    </submittedName>
</protein>
<sequence>MKDELEDDESGATSSGSIPESTTSSYSNPRASRNMAEKQRRDNLNTNISTMASLVPTVAGSSRRMDKISILRLSAAYLRAYYTLGSGSVKFLPQQFNDLDLEQYIIENVVANAGFFLVVTTSGKIVYISRQVEDQLGHAQHELLGQSLYTFVCPEDYAELRSGLTPDETQTSTSNAIQANDETSNSSEESQSPKTEKQFTEQRRSFSIRMSQKALNKRDHGQYECLQISGLLRLADACGNQSNNTNNNRSRPREINGTSNDIIFVGIARLVKRRTITELSLLEATKDEYVTRHLIDGRIIFCDHRISVVAGYMAEEVSGLSAFKFMHKEDVRWTMIGLRQMYDRGEGFGSSCYRLLSRTGQFIYLRTHGYLEYDKTTQSVESFVCVNTLVTEKEGIELVREMKNRFSATVSGPAKVAIPLPSSITPPVQDSQWTDPKLTVEDPAQLEDAVKQLISNLPSPASGISVSPSPITHNQFYKAAVYSTKLPPASVQAHKMGMKSLQLNSPSDEESSHVLTDGHETREYSSAQTDSASIDEPQCDRDIDDTRTSFLYTQTNTTAEESLGECETEDIVLGLGDDRFAEEKPNLEKNIHMTDANRNLSLQNCGAAGSRISDNVREKRVSRRRATHGAVGKVQMDKCNKTIRTKSTGTASHRTHEAVRDANSSSNNRCIRPDSARKYSGSNFDETQYTRKRSRSIEEVPVSVSKRKTNKMGSASSSNDFVLSNEDINYYPTVGSPLIPRLDDNELGELSSEANLIGDIVLESDAGLSRELATASCLPSIDGYQQSNTGFSCSSVTGYQINEFHDDYSGDVLSPSLDVDTDLMKTNFEDLQSVVCNEKTIDEAHINEFTACNQAVNEEIRKTQFQLEQSIALRESQLSVLKRDLDNPALLAQRKNLKQIEAEHNETKQMLITLQQDHYNLQVNVQQNIGV</sequence>
<dbReference type="InterPro" id="IPR013767">
    <property type="entry name" value="PAS_fold"/>
</dbReference>
<dbReference type="SMART" id="SM00091">
    <property type="entry name" value="PAS"/>
    <property type="match status" value="2"/>
</dbReference>
<dbReference type="PRINTS" id="PR00785">
    <property type="entry name" value="NCTRNSLOCATR"/>
</dbReference>
<feature type="region of interest" description="Disordered" evidence="8">
    <location>
        <begin position="502"/>
        <end position="541"/>
    </location>
</feature>
<feature type="compositionally biased region" description="Acidic residues" evidence="8">
    <location>
        <begin position="1"/>
        <end position="10"/>
    </location>
</feature>
<proteinExistence type="predicted"/>
<dbReference type="GO" id="GO:0003677">
    <property type="term" value="F:DNA binding"/>
    <property type="evidence" value="ECO:0007669"/>
    <property type="project" value="UniProtKB-KW"/>
</dbReference>
<feature type="compositionally biased region" description="Low complexity" evidence="8">
    <location>
        <begin position="13"/>
        <end position="27"/>
    </location>
</feature>
<dbReference type="Proteomes" id="UP000829291">
    <property type="component" value="Chromosome 2"/>
</dbReference>
<dbReference type="SUPFAM" id="SSF55785">
    <property type="entry name" value="PYP-like sensor domain (PAS domain)"/>
    <property type="match status" value="2"/>
</dbReference>
<dbReference type="GO" id="GO:0003700">
    <property type="term" value="F:DNA-binding transcription factor activity"/>
    <property type="evidence" value="ECO:0007669"/>
    <property type="project" value="InterPro"/>
</dbReference>
<dbReference type="Pfam" id="PF00989">
    <property type="entry name" value="PAS"/>
    <property type="match status" value="1"/>
</dbReference>
<dbReference type="CDD" id="cd11391">
    <property type="entry name" value="bHLH_PAS"/>
    <property type="match status" value="1"/>
</dbReference>
<keyword evidence="7" id="KW-0175">Coiled coil</keyword>
<feature type="domain" description="PAS" evidence="9">
    <location>
        <begin position="116"/>
        <end position="164"/>
    </location>
</feature>
<dbReference type="InterPro" id="IPR011598">
    <property type="entry name" value="bHLH_dom"/>
</dbReference>
<keyword evidence="11" id="KW-1185">Reference proteome</keyword>
<dbReference type="GO" id="GO:0046983">
    <property type="term" value="F:protein dimerization activity"/>
    <property type="evidence" value="ECO:0007669"/>
    <property type="project" value="InterPro"/>
</dbReference>
<dbReference type="SMART" id="SM00086">
    <property type="entry name" value="PAC"/>
    <property type="match status" value="1"/>
</dbReference>
<dbReference type="InterPro" id="IPR036638">
    <property type="entry name" value="HLH_DNA-bd_sf"/>
</dbReference>
<evidence type="ECO:0000259" key="9">
    <source>
        <dbReference type="PROSITE" id="PS50112"/>
    </source>
</evidence>
<dbReference type="OrthoDB" id="7788762at2759"/>
<evidence type="ECO:0000256" key="2">
    <source>
        <dbReference type="ARBA" id="ARBA00022737"/>
    </source>
</evidence>
<feature type="compositionally biased region" description="Basic and acidic residues" evidence="8">
    <location>
        <begin position="510"/>
        <end position="523"/>
    </location>
</feature>
<dbReference type="InterPro" id="IPR001067">
    <property type="entry name" value="Nuc_translocat"/>
</dbReference>
<feature type="domain" description="PAS" evidence="9">
    <location>
        <begin position="296"/>
        <end position="345"/>
    </location>
</feature>
<dbReference type="SMART" id="SM00353">
    <property type="entry name" value="HLH"/>
    <property type="match status" value="1"/>
</dbReference>
<organism evidence="12">
    <name type="scientific">Neodiprion lecontei</name>
    <name type="common">Redheaded pine sawfly</name>
    <dbReference type="NCBI Taxonomy" id="441921"/>
    <lineage>
        <taxon>Eukaryota</taxon>
        <taxon>Metazoa</taxon>
        <taxon>Ecdysozoa</taxon>
        <taxon>Arthropoda</taxon>
        <taxon>Hexapoda</taxon>
        <taxon>Insecta</taxon>
        <taxon>Pterygota</taxon>
        <taxon>Neoptera</taxon>
        <taxon>Endopterygota</taxon>
        <taxon>Hymenoptera</taxon>
        <taxon>Tenthredinoidea</taxon>
        <taxon>Diprionidae</taxon>
        <taxon>Diprioninae</taxon>
        <taxon>Neodiprion</taxon>
    </lineage>
</organism>
<dbReference type="Pfam" id="PF14598">
    <property type="entry name" value="PAS_11"/>
    <property type="match status" value="1"/>
</dbReference>
<dbReference type="InterPro" id="IPR001610">
    <property type="entry name" value="PAC"/>
</dbReference>
<dbReference type="GO" id="GO:0005737">
    <property type="term" value="C:cytoplasm"/>
    <property type="evidence" value="ECO:0007669"/>
    <property type="project" value="InterPro"/>
</dbReference>
<feature type="region of interest" description="Disordered" evidence="8">
    <location>
        <begin position="165"/>
        <end position="204"/>
    </location>
</feature>
<dbReference type="GeneID" id="107220780"/>
<feature type="region of interest" description="Disordered" evidence="8">
    <location>
        <begin position="646"/>
        <end position="718"/>
    </location>
</feature>
<dbReference type="InParanoid" id="A0A6J0BJZ8"/>
<dbReference type="Gene3D" id="4.10.280.10">
    <property type="entry name" value="Helix-loop-helix DNA-binding domain"/>
    <property type="match status" value="1"/>
</dbReference>
<dbReference type="GO" id="GO:0005667">
    <property type="term" value="C:transcription regulator complex"/>
    <property type="evidence" value="ECO:0007669"/>
    <property type="project" value="InterPro"/>
</dbReference>
<evidence type="ECO:0000256" key="3">
    <source>
        <dbReference type="ARBA" id="ARBA00023015"/>
    </source>
</evidence>
<feature type="region of interest" description="Disordered" evidence="8">
    <location>
        <begin position="1"/>
        <end position="38"/>
    </location>
</feature>